<accession>A0A812U3M7</accession>
<name>A0A812U3M7_9DINO</name>
<dbReference type="EMBL" id="CAJNJA010025890">
    <property type="protein sequence ID" value="CAE7551121.1"/>
    <property type="molecule type" value="Genomic_DNA"/>
</dbReference>
<proteinExistence type="predicted"/>
<dbReference type="PANTHER" id="PTHR19446">
    <property type="entry name" value="REVERSE TRANSCRIPTASES"/>
    <property type="match status" value="1"/>
</dbReference>
<evidence type="ECO:0000313" key="2">
    <source>
        <dbReference type="EMBL" id="CAE7551121.1"/>
    </source>
</evidence>
<reference evidence="2" key="1">
    <citation type="submission" date="2021-02" db="EMBL/GenBank/DDBJ databases">
        <authorList>
            <person name="Dougan E. K."/>
            <person name="Rhodes N."/>
            <person name="Thang M."/>
            <person name="Chan C."/>
        </authorList>
    </citation>
    <scope>NUCLEOTIDE SEQUENCE</scope>
</reference>
<dbReference type="PROSITE" id="PS50878">
    <property type="entry name" value="RT_POL"/>
    <property type="match status" value="1"/>
</dbReference>
<dbReference type="InterPro" id="IPR000477">
    <property type="entry name" value="RT_dom"/>
</dbReference>
<dbReference type="SUPFAM" id="SSF56672">
    <property type="entry name" value="DNA/RNA polymerases"/>
    <property type="match status" value="1"/>
</dbReference>
<protein>
    <recommendedName>
        <fullName evidence="1">Reverse transcriptase domain-containing protein</fullName>
    </recommendedName>
</protein>
<gene>
    <name evidence="2" type="ORF">SNEC2469_LOCUS15877</name>
</gene>
<keyword evidence="3" id="KW-1185">Reference proteome</keyword>
<evidence type="ECO:0000313" key="3">
    <source>
        <dbReference type="Proteomes" id="UP000601435"/>
    </source>
</evidence>
<sequence>MGLSTGVTVDVTAEEMQDFLRLRPVHIEERSYRQIGGDHGIHLAARPKPGTRYRDPPEVKDLYRQAKHSGSEDYREIKQEASGDTWAVHMSEEAYSAGHEPHEWTVAHFKQLFTEPKLEPLPKWNRSTSDSEPFSMSELEAAVQKGKTGKSVGGDLTSFELLQGLMKDRPTAEAILNWMEGIRRGGTIPPEWLHTIVTLLPKVTAPSGPGDLRPISLGSAVGKVYGTMLLQRTRAAIGPIGPEQCSHSGRQTADYVFASIRSFQLDTEWRWGLHWVKLDIKKAFDSLNRSKALEHLRQVLPAHVHLEFESWRQLLAPGKATVRTPWGEGHVSQTRGIRQGAVESPWLFSLTMELALRDAQSTRGWPRRLGAAPDLELSELLFMDDSIMWAGDQASLLAKYNILKRSLSEWGLQVNPKKTAYYASPHATEKGPLTLDGVEVQPRESLEVMGLALSVPLRPASLMDAALAKERLKLFASTVGGAALWYSSAAPPSPQALGAVNSMQLELVSRMAGFKRRSSETWLEYHTRSRRAARQLLANNQQPRWSSLWLQRYWNYKGHVARGAAREQPPASSVIDAFRTYQWWKRQQRTADGLRHPASFYPYLSNDELRLNRAAGCDDWRQLEADPKAWQQAQAEWLRRED</sequence>
<dbReference type="Proteomes" id="UP000601435">
    <property type="component" value="Unassembled WGS sequence"/>
</dbReference>
<dbReference type="OrthoDB" id="410104at2759"/>
<dbReference type="InterPro" id="IPR043502">
    <property type="entry name" value="DNA/RNA_pol_sf"/>
</dbReference>
<organism evidence="2 3">
    <name type="scientific">Symbiodinium necroappetens</name>
    <dbReference type="NCBI Taxonomy" id="1628268"/>
    <lineage>
        <taxon>Eukaryota</taxon>
        <taxon>Sar</taxon>
        <taxon>Alveolata</taxon>
        <taxon>Dinophyceae</taxon>
        <taxon>Suessiales</taxon>
        <taxon>Symbiodiniaceae</taxon>
        <taxon>Symbiodinium</taxon>
    </lineage>
</organism>
<comment type="caution">
    <text evidence="2">The sequence shown here is derived from an EMBL/GenBank/DDBJ whole genome shotgun (WGS) entry which is preliminary data.</text>
</comment>
<dbReference type="Pfam" id="PF00078">
    <property type="entry name" value="RVT_1"/>
    <property type="match status" value="1"/>
</dbReference>
<feature type="non-terminal residue" evidence="2">
    <location>
        <position position="1"/>
    </location>
</feature>
<dbReference type="AlphaFoldDB" id="A0A812U3M7"/>
<evidence type="ECO:0000259" key="1">
    <source>
        <dbReference type="PROSITE" id="PS50878"/>
    </source>
</evidence>
<feature type="domain" description="Reverse transcriptase" evidence="1">
    <location>
        <begin position="181"/>
        <end position="453"/>
    </location>
</feature>